<dbReference type="InterPro" id="IPR036962">
    <property type="entry name" value="Glyco_hydro_3_N_sf"/>
</dbReference>
<reference evidence="7 8" key="1">
    <citation type="submission" date="2020-07" db="EMBL/GenBank/DDBJ databases">
        <title>A new beta-1,3-glucan-decomposing anaerobic bacterium isolated from anoxic soil subjected to biological soil disinfestation.</title>
        <authorList>
            <person name="Ueki A."/>
            <person name="Tonouchi A."/>
        </authorList>
    </citation>
    <scope>NUCLEOTIDE SEQUENCE [LARGE SCALE GENOMIC DNA]</scope>
    <source>
        <strain evidence="7 8">TW1</strain>
    </source>
</reference>
<dbReference type="Gene3D" id="3.20.20.300">
    <property type="entry name" value="Glycoside hydrolase, family 3, N-terminal domain"/>
    <property type="match status" value="1"/>
</dbReference>
<dbReference type="PANTHER" id="PTHR30480:SF13">
    <property type="entry name" value="BETA-HEXOSAMINIDASE"/>
    <property type="match status" value="1"/>
</dbReference>
<dbReference type="InterPro" id="IPR050226">
    <property type="entry name" value="NagZ_Beta-hexosaminidase"/>
</dbReference>
<dbReference type="AlphaFoldDB" id="A0A6V8SHE5"/>
<accession>A0A6V8SHE5</accession>
<dbReference type="Gene3D" id="3.40.50.1700">
    <property type="entry name" value="Glycoside hydrolase family 3 C-terminal domain"/>
    <property type="match status" value="1"/>
</dbReference>
<feature type="domain" description="Glycoside hydrolase family 3 N-terminal" evidence="6">
    <location>
        <begin position="27"/>
        <end position="345"/>
    </location>
</feature>
<gene>
    <name evidence="7" type="ORF">bsdtw1_02700</name>
</gene>
<keyword evidence="4" id="KW-0378">Hydrolase</keyword>
<evidence type="ECO:0000259" key="6">
    <source>
        <dbReference type="Pfam" id="PF00933"/>
    </source>
</evidence>
<protein>
    <recommendedName>
        <fullName evidence="3">beta-N-acetylhexosaminidase</fullName>
        <ecNumber evidence="3">3.2.1.52</ecNumber>
    </recommendedName>
</protein>
<dbReference type="Proteomes" id="UP000580568">
    <property type="component" value="Unassembled WGS sequence"/>
</dbReference>
<dbReference type="RefSeq" id="WP_183278015.1">
    <property type="nucleotide sequence ID" value="NZ_BLZR01000001.1"/>
</dbReference>
<comment type="caution">
    <text evidence="7">The sequence shown here is derived from an EMBL/GenBank/DDBJ whole genome shotgun (WGS) entry which is preliminary data.</text>
</comment>
<evidence type="ECO:0000256" key="5">
    <source>
        <dbReference type="ARBA" id="ARBA00023295"/>
    </source>
</evidence>
<comment type="similarity">
    <text evidence="2">Belongs to the glycosyl hydrolase 3 family.</text>
</comment>
<dbReference type="EMBL" id="BLZR01000001">
    <property type="protein sequence ID" value="GFP76597.1"/>
    <property type="molecule type" value="Genomic_DNA"/>
</dbReference>
<dbReference type="PANTHER" id="PTHR30480">
    <property type="entry name" value="BETA-HEXOSAMINIDASE-RELATED"/>
    <property type="match status" value="1"/>
</dbReference>
<comment type="catalytic activity">
    <reaction evidence="1">
        <text>Hydrolysis of terminal non-reducing N-acetyl-D-hexosamine residues in N-acetyl-beta-D-hexosaminides.</text>
        <dbReference type="EC" id="3.2.1.52"/>
    </reaction>
</comment>
<dbReference type="InterPro" id="IPR036881">
    <property type="entry name" value="Glyco_hydro_3_C_sf"/>
</dbReference>
<evidence type="ECO:0000256" key="1">
    <source>
        <dbReference type="ARBA" id="ARBA00001231"/>
    </source>
</evidence>
<evidence type="ECO:0000313" key="8">
    <source>
        <dbReference type="Proteomes" id="UP000580568"/>
    </source>
</evidence>
<evidence type="ECO:0000313" key="7">
    <source>
        <dbReference type="EMBL" id="GFP76597.1"/>
    </source>
</evidence>
<sequence length="562" mass="62752">MIDLKKKPFYLSDEDIKWVEDTINTMTIEEKIGQLFCPIGMSPDENYLKYEILSKHIGGILFRPGDSKEMQKTHNFLQRNSKVPLLIAANLEAGGDGIASDGTAFAKQMEVAATNDTEYAYKLGKIACREGAAVGCNWAFAPVVDIDMNFRNPITNVRTYGDNPEKVLANGLEYLRAAKECNVAVSIKHFPGDGVDERDQHLLTSVNTLSCEQWNESFGKVYKGLIEAGALTAMIGHIAMPAYQKKLNPDFPSKVVPATLSPELLNGLLREQLGFNGMIVTDATPMAGFTAAMSRELSVPTAIASGCDMFLFNKDLAEDYDFMMKGYKNGIITEERLQEALTRILATKAALKLHDKQRDGSLYPDDEELKVISCEEHRAWAYDCADKAITLVKDTQDLLPISAEKHKRVLLQILGDFPSNKRVNEKIKALLTSDGFEVTEYVKEDFGMPLDNVADIKSKYDLVLYIGNIENASNKTVSRINWHTFFGLGNNLPWFVEEVPAMFISVGNPYNLLDAPMVKTFINCYSNNDFVLEKVVEKILGRSEFKGVSPIDPFCGREDTRY</sequence>
<organism evidence="7 8">
    <name type="scientific">Clostridium fungisolvens</name>
    <dbReference type="NCBI Taxonomy" id="1604897"/>
    <lineage>
        <taxon>Bacteria</taxon>
        <taxon>Bacillati</taxon>
        <taxon>Bacillota</taxon>
        <taxon>Clostridia</taxon>
        <taxon>Eubacteriales</taxon>
        <taxon>Clostridiaceae</taxon>
        <taxon>Clostridium</taxon>
    </lineage>
</organism>
<dbReference type="SUPFAM" id="SSF51445">
    <property type="entry name" value="(Trans)glycosidases"/>
    <property type="match status" value="1"/>
</dbReference>
<name>A0A6V8SHE5_9CLOT</name>
<keyword evidence="8" id="KW-1185">Reference proteome</keyword>
<evidence type="ECO:0000256" key="2">
    <source>
        <dbReference type="ARBA" id="ARBA00005336"/>
    </source>
</evidence>
<dbReference type="InterPro" id="IPR017853">
    <property type="entry name" value="GH"/>
</dbReference>
<keyword evidence="5" id="KW-0326">Glycosidase</keyword>
<evidence type="ECO:0000256" key="4">
    <source>
        <dbReference type="ARBA" id="ARBA00022801"/>
    </source>
</evidence>
<dbReference type="GO" id="GO:0005975">
    <property type="term" value="P:carbohydrate metabolic process"/>
    <property type="evidence" value="ECO:0007669"/>
    <property type="project" value="InterPro"/>
</dbReference>
<proteinExistence type="inferred from homology"/>
<dbReference type="InterPro" id="IPR001764">
    <property type="entry name" value="Glyco_hydro_3_N"/>
</dbReference>
<dbReference type="EC" id="3.2.1.52" evidence="3"/>
<evidence type="ECO:0000256" key="3">
    <source>
        <dbReference type="ARBA" id="ARBA00012663"/>
    </source>
</evidence>
<dbReference type="GO" id="GO:0009254">
    <property type="term" value="P:peptidoglycan turnover"/>
    <property type="evidence" value="ECO:0007669"/>
    <property type="project" value="TreeGrafter"/>
</dbReference>
<dbReference type="GO" id="GO:0004563">
    <property type="term" value="F:beta-N-acetylhexosaminidase activity"/>
    <property type="evidence" value="ECO:0007669"/>
    <property type="project" value="UniProtKB-EC"/>
</dbReference>
<dbReference type="Pfam" id="PF00933">
    <property type="entry name" value="Glyco_hydro_3"/>
    <property type="match status" value="1"/>
</dbReference>